<reference evidence="14 15" key="1">
    <citation type="submission" date="2019-12" db="EMBL/GenBank/DDBJ databases">
        <title>Genomic-based taxomic classification of the family Erythrobacteraceae.</title>
        <authorList>
            <person name="Xu L."/>
        </authorList>
    </citation>
    <scope>NUCLEOTIDE SEQUENCE [LARGE SCALE GENOMIC DNA]</scope>
    <source>
        <strain evidence="14 15">S36</strain>
    </source>
</reference>
<keyword evidence="8 11" id="KW-1133">Transmembrane helix</keyword>
<keyword evidence="4" id="KW-0597">Phosphoprotein</keyword>
<evidence type="ECO:0000256" key="10">
    <source>
        <dbReference type="ARBA" id="ARBA00023136"/>
    </source>
</evidence>
<dbReference type="GO" id="GO:0005886">
    <property type="term" value="C:plasma membrane"/>
    <property type="evidence" value="ECO:0007669"/>
    <property type="project" value="TreeGrafter"/>
</dbReference>
<dbReference type="Pfam" id="PF02518">
    <property type="entry name" value="HATPase_c"/>
    <property type="match status" value="1"/>
</dbReference>
<keyword evidence="7" id="KW-0418">Kinase</keyword>
<evidence type="ECO:0000313" key="15">
    <source>
        <dbReference type="Proteomes" id="UP000469430"/>
    </source>
</evidence>
<protein>
    <recommendedName>
        <fullName evidence="3">histidine kinase</fullName>
        <ecNumber evidence="3">2.7.13.3</ecNumber>
    </recommendedName>
</protein>
<dbReference type="RefSeq" id="WP_161391535.1">
    <property type="nucleotide sequence ID" value="NZ_JBHSCP010000001.1"/>
</dbReference>
<dbReference type="InterPro" id="IPR050428">
    <property type="entry name" value="TCS_sensor_his_kinase"/>
</dbReference>
<evidence type="ECO:0000256" key="8">
    <source>
        <dbReference type="ARBA" id="ARBA00022989"/>
    </source>
</evidence>
<feature type="domain" description="HAMP" evidence="13">
    <location>
        <begin position="185"/>
        <end position="236"/>
    </location>
</feature>
<dbReference type="Gene3D" id="1.10.287.130">
    <property type="match status" value="1"/>
</dbReference>
<comment type="caution">
    <text evidence="14">The sequence shown here is derived from an EMBL/GenBank/DDBJ whole genome shotgun (WGS) entry which is preliminary data.</text>
</comment>
<evidence type="ECO:0000256" key="1">
    <source>
        <dbReference type="ARBA" id="ARBA00000085"/>
    </source>
</evidence>
<comment type="subcellular location">
    <subcellularLocation>
        <location evidence="2">Membrane</location>
    </subcellularLocation>
</comment>
<evidence type="ECO:0000256" key="4">
    <source>
        <dbReference type="ARBA" id="ARBA00022553"/>
    </source>
</evidence>
<dbReference type="InterPro" id="IPR003660">
    <property type="entry name" value="HAMP_dom"/>
</dbReference>
<evidence type="ECO:0000256" key="6">
    <source>
        <dbReference type="ARBA" id="ARBA00022692"/>
    </source>
</evidence>
<evidence type="ECO:0000256" key="5">
    <source>
        <dbReference type="ARBA" id="ARBA00022679"/>
    </source>
</evidence>
<dbReference type="Gene3D" id="3.30.565.10">
    <property type="entry name" value="Histidine kinase-like ATPase, C-terminal domain"/>
    <property type="match status" value="1"/>
</dbReference>
<evidence type="ECO:0000313" key="14">
    <source>
        <dbReference type="EMBL" id="MXO99843.1"/>
    </source>
</evidence>
<evidence type="ECO:0000256" key="9">
    <source>
        <dbReference type="ARBA" id="ARBA00023012"/>
    </source>
</evidence>
<dbReference type="SUPFAM" id="SSF55874">
    <property type="entry name" value="ATPase domain of HSP90 chaperone/DNA topoisomerase II/histidine kinase"/>
    <property type="match status" value="1"/>
</dbReference>
<dbReference type="EC" id="2.7.13.3" evidence="3"/>
<keyword evidence="6 11" id="KW-0812">Transmembrane</keyword>
<organism evidence="14 15">
    <name type="scientific">Croceibacterium xixiisoli</name>
    <dbReference type="NCBI Taxonomy" id="1476466"/>
    <lineage>
        <taxon>Bacteria</taxon>
        <taxon>Pseudomonadati</taxon>
        <taxon>Pseudomonadota</taxon>
        <taxon>Alphaproteobacteria</taxon>
        <taxon>Sphingomonadales</taxon>
        <taxon>Erythrobacteraceae</taxon>
        <taxon>Croceibacterium</taxon>
    </lineage>
</organism>
<dbReference type="InterPro" id="IPR004358">
    <property type="entry name" value="Sig_transdc_His_kin-like_C"/>
</dbReference>
<dbReference type="PROSITE" id="PS50885">
    <property type="entry name" value="HAMP"/>
    <property type="match status" value="1"/>
</dbReference>
<dbReference type="PANTHER" id="PTHR45436">
    <property type="entry name" value="SENSOR HISTIDINE KINASE YKOH"/>
    <property type="match status" value="1"/>
</dbReference>
<dbReference type="GO" id="GO:0000160">
    <property type="term" value="P:phosphorelay signal transduction system"/>
    <property type="evidence" value="ECO:0007669"/>
    <property type="project" value="UniProtKB-KW"/>
</dbReference>
<dbReference type="OrthoDB" id="9809567at2"/>
<dbReference type="PRINTS" id="PR00344">
    <property type="entry name" value="BCTRLSENSOR"/>
</dbReference>
<evidence type="ECO:0000256" key="3">
    <source>
        <dbReference type="ARBA" id="ARBA00012438"/>
    </source>
</evidence>
<dbReference type="InterPro" id="IPR003594">
    <property type="entry name" value="HATPase_dom"/>
</dbReference>
<feature type="domain" description="Histidine kinase" evidence="12">
    <location>
        <begin position="244"/>
        <end position="448"/>
    </location>
</feature>
<proteinExistence type="predicted"/>
<evidence type="ECO:0000259" key="12">
    <source>
        <dbReference type="PROSITE" id="PS50109"/>
    </source>
</evidence>
<evidence type="ECO:0000259" key="13">
    <source>
        <dbReference type="PROSITE" id="PS50885"/>
    </source>
</evidence>
<dbReference type="InterPro" id="IPR005467">
    <property type="entry name" value="His_kinase_dom"/>
</dbReference>
<dbReference type="PROSITE" id="PS50109">
    <property type="entry name" value="HIS_KIN"/>
    <property type="match status" value="1"/>
</dbReference>
<gene>
    <name evidence="14" type="ORF">GRI97_12690</name>
</gene>
<dbReference type="InterPro" id="IPR036890">
    <property type="entry name" value="HATPase_C_sf"/>
</dbReference>
<evidence type="ECO:0000256" key="11">
    <source>
        <dbReference type="SAM" id="Phobius"/>
    </source>
</evidence>
<name>A0A6I4TZQ1_9SPHN</name>
<comment type="catalytic activity">
    <reaction evidence="1">
        <text>ATP + protein L-histidine = ADP + protein N-phospho-L-histidine.</text>
        <dbReference type="EC" id="2.7.13.3"/>
    </reaction>
</comment>
<evidence type="ECO:0000256" key="2">
    <source>
        <dbReference type="ARBA" id="ARBA00004370"/>
    </source>
</evidence>
<evidence type="ECO:0000256" key="7">
    <source>
        <dbReference type="ARBA" id="ARBA00022777"/>
    </source>
</evidence>
<keyword evidence="9" id="KW-0902">Two-component regulatory system</keyword>
<dbReference type="EMBL" id="WTYJ01000002">
    <property type="protein sequence ID" value="MXO99843.1"/>
    <property type="molecule type" value="Genomic_DNA"/>
</dbReference>
<dbReference type="SMART" id="SM00387">
    <property type="entry name" value="HATPase_c"/>
    <property type="match status" value="1"/>
</dbReference>
<dbReference type="Pfam" id="PF00672">
    <property type="entry name" value="HAMP"/>
    <property type="match status" value="1"/>
</dbReference>
<dbReference type="PANTHER" id="PTHR45436:SF5">
    <property type="entry name" value="SENSOR HISTIDINE KINASE TRCS"/>
    <property type="match status" value="1"/>
</dbReference>
<keyword evidence="10 11" id="KW-0472">Membrane</keyword>
<keyword evidence="15" id="KW-1185">Reference proteome</keyword>
<keyword evidence="5" id="KW-0808">Transferase</keyword>
<dbReference type="GO" id="GO:0004673">
    <property type="term" value="F:protein histidine kinase activity"/>
    <property type="evidence" value="ECO:0007669"/>
    <property type="project" value="UniProtKB-EC"/>
</dbReference>
<dbReference type="AlphaFoldDB" id="A0A6I4TZQ1"/>
<accession>A0A6I4TZQ1</accession>
<dbReference type="Proteomes" id="UP000469430">
    <property type="component" value="Unassembled WGS sequence"/>
</dbReference>
<feature type="transmembrane region" description="Helical" evidence="11">
    <location>
        <begin position="166"/>
        <end position="188"/>
    </location>
</feature>
<sequence length="451" mass="48337">MNIRSIRMRLLLGAGFAILLALMLTGAGLGWLFERHIERREIMSLEEKAMGLLPALRLGAGGQPSVARLPGDGRFHRPASGLYWQAETRSGIARSRSLWDQRLPTPGDASGEAWTARRIAGPFGDQLFVIARIIRVGRDNPPIIVQLASDDDASMRSLREFRRETALALALLWLALVMAIAIQIRLGLAPLRRVARQLRALQRNADERLSPDHPQEIAPLVDAINAMADARAAEIQRARHRAADLAHSLKTPLAAMAALSRRARAEGAPLAAEAMDRTLATARKALDGELARAKGALAGGAGHIQTALAPVAEAVIAVLEQTEAGARVVFAVDCADDLQIPVPAPELTEILGALLENAARHARRAVSIHAASQGDMVLVQVDDDGPGMDEASLGRALQRGQRLDEVEPGHGLGLAIARDIVEATGGQMSLTRSAHGGLSVRMDWPELDERG</sequence>